<dbReference type="InParanoid" id="D4H1N2"/>
<dbReference type="AlphaFoldDB" id="D4H1N2"/>
<sequence length="155" mass="18154">MKAHRIIKVQVLKTDITTAWDYFSSPGNLAEITPDWLNFQILSDIPDKMYGGLIVQYNIYPFLGLPVGWVTEITHTNEPYYFVDEQRAGPYKLWHHQHHFKETSEGVEMTDIVHYMLPLEPVSYMLIGGIVRKKLDEIFSYRFSKLKALFNLQNT</sequence>
<evidence type="ECO:0000313" key="2">
    <source>
        <dbReference type="Proteomes" id="UP000002012"/>
    </source>
</evidence>
<dbReference type="RefSeq" id="WP_013011296.1">
    <property type="nucleotide sequence ID" value="NC_013943.1"/>
</dbReference>
<dbReference type="KEGG" id="dap:Dacet_2029"/>
<dbReference type="STRING" id="522772.Dacet_2029"/>
<protein>
    <recommendedName>
        <fullName evidence="3">Cyclase/dehydrase</fullName>
    </recommendedName>
</protein>
<dbReference type="CDD" id="cd07820">
    <property type="entry name" value="SRPBCC_3"/>
    <property type="match status" value="1"/>
</dbReference>
<dbReference type="OrthoDB" id="9793552at2"/>
<accession>D4H1N2</accession>
<dbReference type="HOGENOM" id="CLU_112936_1_0_0"/>
<evidence type="ECO:0008006" key="3">
    <source>
        <dbReference type="Google" id="ProtNLM"/>
    </source>
</evidence>
<proteinExistence type="predicted"/>
<evidence type="ECO:0000313" key="1">
    <source>
        <dbReference type="EMBL" id="ADD68792.1"/>
    </source>
</evidence>
<gene>
    <name evidence="1" type="ordered locus">Dacet_2029</name>
</gene>
<dbReference type="PaxDb" id="522772-Dacet_2029"/>
<dbReference type="Gene3D" id="3.30.530.20">
    <property type="match status" value="1"/>
</dbReference>
<dbReference type="SUPFAM" id="SSF55961">
    <property type="entry name" value="Bet v1-like"/>
    <property type="match status" value="1"/>
</dbReference>
<keyword evidence="2" id="KW-1185">Reference proteome</keyword>
<name>D4H1N2_DENA2</name>
<organism evidence="1 2">
    <name type="scientific">Denitrovibrio acetiphilus (strain DSM 12809 / NBRC 114555 / N2460)</name>
    <dbReference type="NCBI Taxonomy" id="522772"/>
    <lineage>
        <taxon>Bacteria</taxon>
        <taxon>Pseudomonadati</taxon>
        <taxon>Deferribacterota</taxon>
        <taxon>Deferribacteres</taxon>
        <taxon>Deferribacterales</taxon>
        <taxon>Geovibrionaceae</taxon>
        <taxon>Denitrovibrio</taxon>
    </lineage>
</organism>
<dbReference type="InterPro" id="IPR023393">
    <property type="entry name" value="START-like_dom_sf"/>
</dbReference>
<reference evidence="1 2" key="1">
    <citation type="journal article" date="2010" name="Stand. Genomic Sci.">
        <title>Complete genome sequence of Denitrovibrio acetiphilus type strain (N2460).</title>
        <authorList>
            <person name="Kiss H."/>
            <person name="Lang E."/>
            <person name="Lapidus A."/>
            <person name="Copeland A."/>
            <person name="Nolan M."/>
            <person name="Glavina Del Rio T."/>
            <person name="Chen F."/>
            <person name="Lucas S."/>
            <person name="Tice H."/>
            <person name="Cheng J.F."/>
            <person name="Han C."/>
            <person name="Goodwin L."/>
            <person name="Pitluck S."/>
            <person name="Liolios K."/>
            <person name="Pati A."/>
            <person name="Ivanova N."/>
            <person name="Mavromatis K."/>
            <person name="Chen A."/>
            <person name="Palaniappan K."/>
            <person name="Land M."/>
            <person name="Hauser L."/>
            <person name="Chang Y.J."/>
            <person name="Jeffries C.D."/>
            <person name="Detter J.C."/>
            <person name="Brettin T."/>
            <person name="Spring S."/>
            <person name="Rohde M."/>
            <person name="Goker M."/>
            <person name="Woyke T."/>
            <person name="Bristow J."/>
            <person name="Eisen J.A."/>
            <person name="Markowitz V."/>
            <person name="Hugenholtz P."/>
            <person name="Kyrpides N.C."/>
            <person name="Klenk H.P."/>
        </authorList>
    </citation>
    <scope>NUCLEOTIDE SEQUENCE [LARGE SCALE GENOMIC DNA]</scope>
    <source>
        <strain evidence="2">DSM 12809 / NBRC 114555 / N2460</strain>
    </source>
</reference>
<dbReference type="eggNOG" id="COG4276">
    <property type="taxonomic scope" value="Bacteria"/>
</dbReference>
<dbReference type="EMBL" id="CP001968">
    <property type="protein sequence ID" value="ADD68792.1"/>
    <property type="molecule type" value="Genomic_DNA"/>
</dbReference>
<dbReference type="Proteomes" id="UP000002012">
    <property type="component" value="Chromosome"/>
</dbReference>